<name>A0AAW9QA15_9CYAN</name>
<accession>A0AAW9QA15</accession>
<sequence>MPNLEFSDRKQNDLPEDLAATVYTPLPHDRLNPNTWDILFLDRAIPLDPLAKAYMLKDLQSWTRNYLLIPIKLVANFLLATIMTVKRLLPFQFSAYKFMHRAAAFFLNHFVSPEACYLIVRHICLGSNIVNFLIENGPNPKSVFEKFRVEKKPPKL</sequence>
<evidence type="ECO:0000313" key="2">
    <source>
        <dbReference type="Proteomes" id="UP001333818"/>
    </source>
</evidence>
<organism evidence="1 2">
    <name type="scientific">Tumidithrix elongata BACA0141</name>
    <dbReference type="NCBI Taxonomy" id="2716417"/>
    <lineage>
        <taxon>Bacteria</taxon>
        <taxon>Bacillati</taxon>
        <taxon>Cyanobacteriota</taxon>
        <taxon>Cyanophyceae</taxon>
        <taxon>Pseudanabaenales</taxon>
        <taxon>Pseudanabaenaceae</taxon>
        <taxon>Tumidithrix</taxon>
        <taxon>Tumidithrix elongata</taxon>
    </lineage>
</organism>
<dbReference type="EMBL" id="JAZBJZ010000214">
    <property type="protein sequence ID" value="MEE3720038.1"/>
    <property type="molecule type" value="Genomic_DNA"/>
</dbReference>
<reference evidence="1" key="1">
    <citation type="submission" date="2024-01" db="EMBL/GenBank/DDBJ databases">
        <title>Bank of Algae and Cyanobacteria of the Azores (BACA) strain genomes.</title>
        <authorList>
            <person name="Luz R."/>
            <person name="Cordeiro R."/>
            <person name="Fonseca A."/>
            <person name="Goncalves V."/>
        </authorList>
    </citation>
    <scope>NUCLEOTIDE SEQUENCE</scope>
    <source>
        <strain evidence="1">BACA0141</strain>
    </source>
</reference>
<comment type="caution">
    <text evidence="1">The sequence shown here is derived from an EMBL/GenBank/DDBJ whole genome shotgun (WGS) entry which is preliminary data.</text>
</comment>
<dbReference type="AlphaFoldDB" id="A0AAW9QA15"/>
<protein>
    <submittedName>
        <fullName evidence="1">Uncharacterized protein</fullName>
    </submittedName>
</protein>
<dbReference type="Pfam" id="PF22523">
    <property type="entry name" value="DUF6999"/>
    <property type="match status" value="1"/>
</dbReference>
<gene>
    <name evidence="1" type="ORF">V2H45_25195</name>
</gene>
<dbReference type="InterPro" id="IPR054268">
    <property type="entry name" value="DUF6999"/>
</dbReference>
<keyword evidence="2" id="KW-1185">Reference proteome</keyword>
<evidence type="ECO:0000313" key="1">
    <source>
        <dbReference type="EMBL" id="MEE3720038.1"/>
    </source>
</evidence>
<proteinExistence type="predicted"/>
<dbReference type="Proteomes" id="UP001333818">
    <property type="component" value="Unassembled WGS sequence"/>
</dbReference>